<dbReference type="Gene3D" id="3.40.50.720">
    <property type="entry name" value="NAD(P)-binding Rossmann-like Domain"/>
    <property type="match status" value="1"/>
</dbReference>
<dbReference type="InterPro" id="IPR013120">
    <property type="entry name" value="FAR_NAD-bd"/>
</dbReference>
<protein>
    <submittedName>
        <fullName evidence="2">Thioester reductase domain-containing protein</fullName>
    </submittedName>
</protein>
<gene>
    <name evidence="2" type="ORF">SAMN05444716_10382</name>
</gene>
<dbReference type="RefSeq" id="WP_093842637.1">
    <property type="nucleotide sequence ID" value="NZ_FPAB01000003.1"/>
</dbReference>
<dbReference type="SUPFAM" id="SSF51735">
    <property type="entry name" value="NAD(P)-binding Rossmann-fold domains"/>
    <property type="match status" value="1"/>
</dbReference>
<evidence type="ECO:0000313" key="3">
    <source>
        <dbReference type="Proteomes" id="UP000198873"/>
    </source>
</evidence>
<dbReference type="PANTHER" id="PTHR48079">
    <property type="entry name" value="PROTEIN YEEZ"/>
    <property type="match status" value="1"/>
</dbReference>
<organism evidence="2 3">
    <name type="scientific">Streptomyces harbinensis</name>
    <dbReference type="NCBI Taxonomy" id="1176198"/>
    <lineage>
        <taxon>Bacteria</taxon>
        <taxon>Bacillati</taxon>
        <taxon>Actinomycetota</taxon>
        <taxon>Actinomycetes</taxon>
        <taxon>Kitasatosporales</taxon>
        <taxon>Streptomycetaceae</taxon>
        <taxon>Streptomyces</taxon>
    </lineage>
</organism>
<name>A0A1I6RHD4_9ACTN</name>
<proteinExistence type="predicted"/>
<dbReference type="AlphaFoldDB" id="A0A1I6RHD4"/>
<evidence type="ECO:0000313" key="2">
    <source>
        <dbReference type="EMBL" id="SFS64143.1"/>
    </source>
</evidence>
<sequence length="358" mass="37914">MTVVMTGATGFLGVRLVGLMLERGQSVTALVRGGRAPAGERVAGALRALGAPAPLVEAARQRVRGVEVDLGRADLGLPGREFTALAQAADSIWHVAGHVGLAASQRSANSTNLTGTRHLLQFAAAAPAGTPVHHVSTAFVAGKRHTGTIAESDLDGSHGFVNFYEQSKYEAERHVHDWAARHRARVVIHRPSLLVTDRPPAAGAPGHTLLDMAAAYGRTLRNAAQPPAVVRLPGRPDCRQNMLPVDTAARMMLDAGAAADPEPGRPLTRHITHPEETPLQTLYDALGDHLGVRFVLTAPPVGEPSAAERRVLEAVAAFTPYGVHRRSYLRSAPAHGVPPVDRAYLLRGLGGPAQPRRP</sequence>
<reference evidence="3" key="1">
    <citation type="submission" date="2016-10" db="EMBL/GenBank/DDBJ databases">
        <authorList>
            <person name="Varghese N."/>
            <person name="Submissions S."/>
        </authorList>
    </citation>
    <scope>NUCLEOTIDE SEQUENCE [LARGE SCALE GENOMIC DNA]</scope>
    <source>
        <strain evidence="3">CGMCC 4.7047</strain>
    </source>
</reference>
<dbReference type="GO" id="GO:0005737">
    <property type="term" value="C:cytoplasm"/>
    <property type="evidence" value="ECO:0007669"/>
    <property type="project" value="TreeGrafter"/>
</dbReference>
<dbReference type="Proteomes" id="UP000198873">
    <property type="component" value="Unassembled WGS sequence"/>
</dbReference>
<feature type="domain" description="Thioester reductase (TE)" evidence="1">
    <location>
        <begin position="6"/>
        <end position="252"/>
    </location>
</feature>
<evidence type="ECO:0000259" key="1">
    <source>
        <dbReference type="Pfam" id="PF07993"/>
    </source>
</evidence>
<dbReference type="Pfam" id="PF07993">
    <property type="entry name" value="NAD_binding_4"/>
    <property type="match status" value="1"/>
</dbReference>
<keyword evidence="3" id="KW-1185">Reference proteome</keyword>
<dbReference type="STRING" id="1176198.SAMN05444716_10382"/>
<dbReference type="InterPro" id="IPR051783">
    <property type="entry name" value="NAD(P)-dependent_oxidoreduct"/>
</dbReference>
<dbReference type="InterPro" id="IPR036291">
    <property type="entry name" value="NAD(P)-bd_dom_sf"/>
</dbReference>
<dbReference type="GO" id="GO:0004029">
    <property type="term" value="F:aldehyde dehydrogenase (NAD+) activity"/>
    <property type="evidence" value="ECO:0007669"/>
    <property type="project" value="TreeGrafter"/>
</dbReference>
<dbReference type="EMBL" id="FPAB01000003">
    <property type="protein sequence ID" value="SFS64143.1"/>
    <property type="molecule type" value="Genomic_DNA"/>
</dbReference>
<accession>A0A1I6RHD4</accession>
<dbReference type="PANTHER" id="PTHR48079:SF6">
    <property type="entry name" value="NAD(P)-BINDING DOMAIN-CONTAINING PROTEIN-RELATED"/>
    <property type="match status" value="1"/>
</dbReference>